<evidence type="ECO:0000259" key="3">
    <source>
        <dbReference type="Pfam" id="PF22725"/>
    </source>
</evidence>
<evidence type="ECO:0000256" key="1">
    <source>
        <dbReference type="ARBA" id="ARBA00023002"/>
    </source>
</evidence>
<keyword evidence="1" id="KW-0560">Oxidoreductase</keyword>
<evidence type="ECO:0000313" key="4">
    <source>
        <dbReference type="EMBL" id="SBT09436.1"/>
    </source>
</evidence>
<dbReference type="PANTHER" id="PTHR43818">
    <property type="entry name" value="BCDNA.GH03377"/>
    <property type="match status" value="1"/>
</dbReference>
<dbReference type="Pfam" id="PF01408">
    <property type="entry name" value="GFO_IDH_MocA"/>
    <property type="match status" value="1"/>
</dbReference>
<feature type="domain" description="Gfo/Idh/MocA-like oxidoreductase N-terminal" evidence="2">
    <location>
        <begin position="4"/>
        <end position="113"/>
    </location>
</feature>
<protein>
    <submittedName>
        <fullName evidence="4">Putative Oxidoreductase domain protein</fullName>
    </submittedName>
</protein>
<dbReference type="InterPro" id="IPR036291">
    <property type="entry name" value="NAD(P)-bd_dom_sf"/>
</dbReference>
<name>A0A1A8XXK1_9RHOO</name>
<reference evidence="4 5" key="1">
    <citation type="submission" date="2016-06" db="EMBL/GenBank/DDBJ databases">
        <authorList>
            <person name="Kjaerup R.B."/>
            <person name="Dalgaard T.S."/>
            <person name="Juul-Madsen H.R."/>
        </authorList>
    </citation>
    <scope>NUCLEOTIDE SEQUENCE [LARGE SCALE GENOMIC DNA]</scope>
    <source>
        <strain evidence="4">2</strain>
    </source>
</reference>
<dbReference type="InterPro" id="IPR050463">
    <property type="entry name" value="Gfo/Idh/MocA_oxidrdct_glycsds"/>
</dbReference>
<evidence type="ECO:0000313" key="5">
    <source>
        <dbReference type="Proteomes" id="UP000199600"/>
    </source>
</evidence>
<dbReference type="Pfam" id="PF22725">
    <property type="entry name" value="GFO_IDH_MocA_C3"/>
    <property type="match status" value="1"/>
</dbReference>
<feature type="domain" description="GFO/IDH/MocA-like oxidoreductase" evidence="3">
    <location>
        <begin position="130"/>
        <end position="254"/>
    </location>
</feature>
<dbReference type="PANTHER" id="PTHR43818:SF11">
    <property type="entry name" value="BCDNA.GH03377"/>
    <property type="match status" value="1"/>
</dbReference>
<accession>A0A1A8XXK1</accession>
<keyword evidence="5" id="KW-1185">Reference proteome</keyword>
<proteinExistence type="predicted"/>
<dbReference type="InterPro" id="IPR000683">
    <property type="entry name" value="Gfo/Idh/MocA-like_OxRdtase_N"/>
</dbReference>
<dbReference type="RefSeq" id="WP_186411596.1">
    <property type="nucleotide sequence ID" value="NZ_FLQY01000246.1"/>
</dbReference>
<dbReference type="GO" id="GO:0000166">
    <property type="term" value="F:nucleotide binding"/>
    <property type="evidence" value="ECO:0007669"/>
    <property type="project" value="InterPro"/>
</dbReference>
<dbReference type="SUPFAM" id="SSF51735">
    <property type="entry name" value="NAD(P)-binding Rossmann-fold domains"/>
    <property type="match status" value="1"/>
</dbReference>
<dbReference type="Gene3D" id="3.40.50.720">
    <property type="entry name" value="NAD(P)-binding Rossmann-like Domain"/>
    <property type="match status" value="1"/>
</dbReference>
<gene>
    <name evidence="4" type="ORF">PROAA_320071</name>
</gene>
<sequence length="333" mass="35865">MRPLRAGVIGLGVGEQHVLGYRAAGVEVVALCDTNPEKRATASRTHPGCRIAESADELLAADDIDVVSIASYDHHHAAQVVRAITGGKHVFSEKPLCMNEAELGAIRDALDRNPGVRLSTNTILRMSERFRDVHDRVRAGELGQLYCVEADYNYGRLHKVLTGWRGDILDYSVMLGGGIHMIDLLIWMVDSPVIEVSAVGNKVCSAGAAFQTPDMVMAWLRFDDGTIGKVAANFGCVYPHFHKIALYGTEGTFENGIGGGVLIRSRDPQETPQSITSAYPGTAKGDLIPGFIEAILGKGKAAVEEADVFRTMSACIAIDKSLRTGKPEVVATY</sequence>
<dbReference type="GO" id="GO:0016491">
    <property type="term" value="F:oxidoreductase activity"/>
    <property type="evidence" value="ECO:0007669"/>
    <property type="project" value="UniProtKB-KW"/>
</dbReference>
<dbReference type="SUPFAM" id="SSF55347">
    <property type="entry name" value="Glyceraldehyde-3-phosphate dehydrogenase-like, C-terminal domain"/>
    <property type="match status" value="1"/>
</dbReference>
<organism evidence="4 5">
    <name type="scientific">Candidatus Propionivibrio aalborgensis</name>
    <dbReference type="NCBI Taxonomy" id="1860101"/>
    <lineage>
        <taxon>Bacteria</taxon>
        <taxon>Pseudomonadati</taxon>
        <taxon>Pseudomonadota</taxon>
        <taxon>Betaproteobacteria</taxon>
        <taxon>Rhodocyclales</taxon>
        <taxon>Rhodocyclaceae</taxon>
        <taxon>Propionivibrio</taxon>
    </lineage>
</organism>
<dbReference type="AlphaFoldDB" id="A0A1A8XXK1"/>
<evidence type="ECO:0000259" key="2">
    <source>
        <dbReference type="Pfam" id="PF01408"/>
    </source>
</evidence>
<dbReference type="Gene3D" id="3.30.360.10">
    <property type="entry name" value="Dihydrodipicolinate Reductase, domain 2"/>
    <property type="match status" value="1"/>
</dbReference>
<dbReference type="Proteomes" id="UP000199600">
    <property type="component" value="Unassembled WGS sequence"/>
</dbReference>
<dbReference type="EMBL" id="FLQY01000246">
    <property type="protein sequence ID" value="SBT09436.1"/>
    <property type="molecule type" value="Genomic_DNA"/>
</dbReference>
<dbReference type="InterPro" id="IPR055170">
    <property type="entry name" value="GFO_IDH_MocA-like_dom"/>
</dbReference>